<feature type="region of interest" description="Disordered" evidence="2">
    <location>
        <begin position="1"/>
        <end position="25"/>
    </location>
</feature>
<keyword evidence="1" id="KW-0175">Coiled coil</keyword>
<reference evidence="3 4" key="1">
    <citation type="submission" date="2018-10" db="EMBL/GenBank/DDBJ databases">
        <title>Isolation from soil.</title>
        <authorList>
            <person name="Hu J."/>
        </authorList>
    </citation>
    <scope>NUCLEOTIDE SEQUENCE [LARGE SCALE GENOMIC DNA]</scope>
    <source>
        <strain evidence="3 4">NEAU-Ht49</strain>
    </source>
</reference>
<accession>A0A3M2LYL9</accession>
<organism evidence="3 4">
    <name type="scientific">Actinomadura harenae</name>
    <dbReference type="NCBI Taxonomy" id="2483351"/>
    <lineage>
        <taxon>Bacteria</taxon>
        <taxon>Bacillati</taxon>
        <taxon>Actinomycetota</taxon>
        <taxon>Actinomycetes</taxon>
        <taxon>Streptosporangiales</taxon>
        <taxon>Thermomonosporaceae</taxon>
        <taxon>Actinomadura</taxon>
    </lineage>
</organism>
<comment type="caution">
    <text evidence="3">The sequence shown here is derived from an EMBL/GenBank/DDBJ whole genome shotgun (WGS) entry which is preliminary data.</text>
</comment>
<dbReference type="GO" id="GO:0003677">
    <property type="term" value="F:DNA binding"/>
    <property type="evidence" value="ECO:0007669"/>
    <property type="project" value="UniProtKB-KW"/>
</dbReference>
<keyword evidence="3" id="KW-0238">DNA-binding</keyword>
<proteinExistence type="predicted"/>
<evidence type="ECO:0000313" key="3">
    <source>
        <dbReference type="EMBL" id="RMI41693.1"/>
    </source>
</evidence>
<dbReference type="Proteomes" id="UP000282674">
    <property type="component" value="Unassembled WGS sequence"/>
</dbReference>
<gene>
    <name evidence="3" type="ORF">EBO15_22240</name>
</gene>
<evidence type="ECO:0000313" key="4">
    <source>
        <dbReference type="Proteomes" id="UP000282674"/>
    </source>
</evidence>
<dbReference type="EMBL" id="RFFG01000040">
    <property type="protein sequence ID" value="RMI41693.1"/>
    <property type="molecule type" value="Genomic_DNA"/>
</dbReference>
<protein>
    <submittedName>
        <fullName evidence="3">YbaB/EbfC family DNA-binding protein</fullName>
    </submittedName>
</protein>
<dbReference type="InterPro" id="IPR036894">
    <property type="entry name" value="YbaB-like_sf"/>
</dbReference>
<dbReference type="AlphaFoldDB" id="A0A3M2LYL9"/>
<dbReference type="SUPFAM" id="SSF82607">
    <property type="entry name" value="YbaB-like"/>
    <property type="match status" value="1"/>
</dbReference>
<sequence>MFAPRIGRTNRGPGRNAVRHAGNPCADGAVQSVRHLAAPLTHRLRSHAPTLNSSRGRTVFDQSPEAMEKALENLTKDANEKLERYAEMRQQIAAMRSTAQSADGNVSVTVAPGGAITDITLSERALRQSAAQLSASLMSTISAASADVSRRMAATVAPLAPAGMDVEALVNSRLPAPPPEAQEGRR</sequence>
<evidence type="ECO:0000256" key="1">
    <source>
        <dbReference type="SAM" id="Coils"/>
    </source>
</evidence>
<keyword evidence="4" id="KW-1185">Reference proteome</keyword>
<name>A0A3M2LYL9_9ACTN</name>
<dbReference type="InterPro" id="IPR004401">
    <property type="entry name" value="YbaB/EbfC"/>
</dbReference>
<feature type="coiled-coil region" evidence="1">
    <location>
        <begin position="68"/>
        <end position="98"/>
    </location>
</feature>
<dbReference type="Pfam" id="PF02575">
    <property type="entry name" value="YbaB_DNA_bd"/>
    <property type="match status" value="1"/>
</dbReference>
<evidence type="ECO:0000256" key="2">
    <source>
        <dbReference type="SAM" id="MobiDB-lite"/>
    </source>
</evidence>
<dbReference type="Gene3D" id="3.30.1310.10">
    <property type="entry name" value="Nucleoid-associated protein YbaB-like domain"/>
    <property type="match status" value="1"/>
</dbReference>